<feature type="compositionally biased region" description="Pro residues" evidence="1">
    <location>
        <begin position="380"/>
        <end position="391"/>
    </location>
</feature>
<reference evidence="2 3" key="1">
    <citation type="journal article" date="2020" name="ISME J.">
        <title>Uncovering the hidden diversity of litter-decomposition mechanisms in mushroom-forming fungi.</title>
        <authorList>
            <person name="Floudas D."/>
            <person name="Bentzer J."/>
            <person name="Ahren D."/>
            <person name="Johansson T."/>
            <person name="Persson P."/>
            <person name="Tunlid A."/>
        </authorList>
    </citation>
    <scope>NUCLEOTIDE SEQUENCE [LARGE SCALE GENOMIC DNA]</scope>
    <source>
        <strain evidence="2 3">CBS 661.87</strain>
    </source>
</reference>
<gene>
    <name evidence="2" type="ORF">D9615_006608</name>
</gene>
<protein>
    <submittedName>
        <fullName evidence="2">Uncharacterized protein</fullName>
    </submittedName>
</protein>
<feature type="compositionally biased region" description="Basic residues" evidence="1">
    <location>
        <begin position="392"/>
        <end position="405"/>
    </location>
</feature>
<feature type="region of interest" description="Disordered" evidence="1">
    <location>
        <begin position="1"/>
        <end position="85"/>
    </location>
</feature>
<evidence type="ECO:0000313" key="3">
    <source>
        <dbReference type="Proteomes" id="UP000565441"/>
    </source>
</evidence>
<feature type="compositionally biased region" description="Pro residues" evidence="1">
    <location>
        <begin position="220"/>
        <end position="231"/>
    </location>
</feature>
<feature type="compositionally biased region" description="Low complexity" evidence="1">
    <location>
        <begin position="62"/>
        <end position="71"/>
    </location>
</feature>
<evidence type="ECO:0000256" key="1">
    <source>
        <dbReference type="SAM" id="MobiDB-lite"/>
    </source>
</evidence>
<proteinExistence type="predicted"/>
<dbReference type="Proteomes" id="UP000565441">
    <property type="component" value="Unassembled WGS sequence"/>
</dbReference>
<organism evidence="2 3">
    <name type="scientific">Tricholomella constricta</name>
    <dbReference type="NCBI Taxonomy" id="117010"/>
    <lineage>
        <taxon>Eukaryota</taxon>
        <taxon>Fungi</taxon>
        <taxon>Dikarya</taxon>
        <taxon>Basidiomycota</taxon>
        <taxon>Agaricomycotina</taxon>
        <taxon>Agaricomycetes</taxon>
        <taxon>Agaricomycetidae</taxon>
        <taxon>Agaricales</taxon>
        <taxon>Tricholomatineae</taxon>
        <taxon>Lyophyllaceae</taxon>
        <taxon>Tricholomella</taxon>
    </lineage>
</organism>
<name>A0A8H5H9R9_9AGAR</name>
<keyword evidence="3" id="KW-1185">Reference proteome</keyword>
<feature type="region of interest" description="Disordered" evidence="1">
    <location>
        <begin position="375"/>
        <end position="462"/>
    </location>
</feature>
<dbReference type="EMBL" id="JAACJP010000016">
    <property type="protein sequence ID" value="KAF5379378.1"/>
    <property type="molecule type" value="Genomic_DNA"/>
</dbReference>
<evidence type="ECO:0000313" key="2">
    <source>
        <dbReference type="EMBL" id="KAF5379378.1"/>
    </source>
</evidence>
<dbReference type="PRINTS" id="PR01217">
    <property type="entry name" value="PRICHEXTENSN"/>
</dbReference>
<feature type="compositionally biased region" description="Pro residues" evidence="1">
    <location>
        <begin position="409"/>
        <end position="422"/>
    </location>
</feature>
<feature type="region of interest" description="Disordered" evidence="1">
    <location>
        <begin position="303"/>
        <end position="322"/>
    </location>
</feature>
<comment type="caution">
    <text evidence="2">The sequence shown here is derived from an EMBL/GenBank/DDBJ whole genome shotgun (WGS) entry which is preliminary data.</text>
</comment>
<feature type="compositionally biased region" description="Basic and acidic residues" evidence="1">
    <location>
        <begin position="184"/>
        <end position="200"/>
    </location>
</feature>
<feature type="region of interest" description="Disordered" evidence="1">
    <location>
        <begin position="122"/>
        <end position="162"/>
    </location>
</feature>
<sequence length="500" mass="54238">MLADEMRDRSLSPMELDSPPDSPHLSTPLLGSSRECSPTPALSPTNVPDLVAKLDHPLPRLSPTSSIASSSGAQDMQMSPIESKSSSNLISVLASDIILPQPYLSSTQEVNIKRHFVSEPIPISSGRAPTPPAPPLSVASPILSTTDSKAASKPTLRPGKSEIRNSFVSASFMTELVAPVDKLSSQEKPVEPQKKAESTARKKLRVSPLPPTTPSNTSPPIKPKPTQPPPIAQNAVASMARFFSRNQFQPDLHTPGTSHLASTPSTPTMVPLLPSGPLTCTSSVPAPMAPTSTLPPPPPALQQRHPFLSPGPPLHTSSEAQRWQAATYSHHNHQHHYTPHSFDSDETVLDDYNEHEGLTNEDKASSVSRIILRTKHPQTAAPPPPNQPPSPRHPRTPHHSSHHHITTPSPTPSPTSPIPVAPNTPVCPSAQSASNNNNHHHHHEPSPAHEYTPSQDSERDPVWTPTCTQALRRHWQTLSLRVRFGLFRAQRRMKSRLATL</sequence>
<feature type="compositionally biased region" description="Low complexity" evidence="1">
    <location>
        <begin position="428"/>
        <end position="437"/>
    </location>
</feature>
<accession>A0A8H5H9R9</accession>
<feature type="compositionally biased region" description="Polar residues" evidence="1">
    <location>
        <begin position="34"/>
        <end position="46"/>
    </location>
</feature>
<feature type="compositionally biased region" description="Basic and acidic residues" evidence="1">
    <location>
        <begin position="1"/>
        <end position="10"/>
    </location>
</feature>
<dbReference type="OrthoDB" id="3021720at2759"/>
<dbReference type="AlphaFoldDB" id="A0A8H5H9R9"/>
<feature type="compositionally biased region" description="Polar residues" evidence="1">
    <location>
        <begin position="72"/>
        <end position="85"/>
    </location>
</feature>
<feature type="region of interest" description="Disordered" evidence="1">
    <location>
        <begin position="182"/>
        <end position="231"/>
    </location>
</feature>